<feature type="disulfide bond" evidence="29">
    <location>
        <begin position="268"/>
        <end position="278"/>
    </location>
</feature>
<dbReference type="SMART" id="SM00202">
    <property type="entry name" value="SR"/>
    <property type="match status" value="4"/>
</dbReference>
<dbReference type="OrthoDB" id="547291at2759"/>
<dbReference type="GO" id="GO:0004720">
    <property type="term" value="F:protein-lysine 6-oxidase activity"/>
    <property type="evidence" value="ECO:0007669"/>
    <property type="project" value="UniProtKB-UniRule"/>
</dbReference>
<reference evidence="34" key="1">
    <citation type="journal article" date="2011" name="Nature">
        <title>A high-resolution map of human evolutionary constraint using 29 mammals.</title>
        <authorList>
            <person name="Lindblad-Toh K."/>
            <person name="Garber M."/>
            <person name="Zuk O."/>
            <person name="Lin M.F."/>
            <person name="Parker B.J."/>
            <person name="Washietl S."/>
            <person name="Kheradpour P."/>
            <person name="Ernst J."/>
            <person name="Jordan G."/>
            <person name="Mauceli E."/>
            <person name="Ward L.D."/>
            <person name="Lowe C.B."/>
            <person name="Holloway A.K."/>
            <person name="Clamp M."/>
            <person name="Gnerre S."/>
            <person name="Alfoldi J."/>
            <person name="Beal K."/>
            <person name="Chang J."/>
            <person name="Clawson H."/>
            <person name="Cuff J."/>
            <person name="Di Palma F."/>
            <person name="Fitzgerald S."/>
            <person name="Flicek P."/>
            <person name="Guttman M."/>
            <person name="Hubisz M.J."/>
            <person name="Jaffe D.B."/>
            <person name="Jungreis I."/>
            <person name="Kent W.J."/>
            <person name="Kostka D."/>
            <person name="Lara M."/>
            <person name="Martins A.L."/>
            <person name="Massingham T."/>
            <person name="Moltke I."/>
            <person name="Raney B.J."/>
            <person name="Rasmussen M.D."/>
            <person name="Robinson J."/>
            <person name="Stark A."/>
            <person name="Vilella A.J."/>
            <person name="Wen J."/>
            <person name="Xie X."/>
            <person name="Zody M.C."/>
            <person name="Baldwin J."/>
            <person name="Bloom T."/>
            <person name="Chin C.W."/>
            <person name="Heiman D."/>
            <person name="Nicol R."/>
            <person name="Nusbaum C."/>
            <person name="Young S."/>
            <person name="Wilkinson J."/>
            <person name="Worley K.C."/>
            <person name="Kovar C.L."/>
            <person name="Muzny D.M."/>
            <person name="Gibbs R.A."/>
            <person name="Cree A."/>
            <person name="Dihn H.H."/>
            <person name="Fowler G."/>
            <person name="Jhangiani S."/>
            <person name="Joshi V."/>
            <person name="Lee S."/>
            <person name="Lewis L.R."/>
            <person name="Nazareth L.V."/>
            <person name="Okwuonu G."/>
            <person name="Santibanez J."/>
            <person name="Warren W.C."/>
            <person name="Mardis E.R."/>
            <person name="Weinstock G.M."/>
            <person name="Wilson R.K."/>
            <person name="Delehaunty K."/>
            <person name="Dooling D."/>
            <person name="Fronik C."/>
            <person name="Fulton L."/>
            <person name="Fulton B."/>
            <person name="Graves T."/>
            <person name="Minx P."/>
            <person name="Sodergren E."/>
            <person name="Birney E."/>
            <person name="Margulies E.H."/>
            <person name="Herrero J."/>
            <person name="Green E.D."/>
            <person name="Haussler D."/>
            <person name="Siepel A."/>
            <person name="Goldman N."/>
            <person name="Pollard K.S."/>
            <person name="Pedersen J.S."/>
            <person name="Lander E.S."/>
            <person name="Kellis M."/>
        </authorList>
    </citation>
    <scope>NUCLEOTIDE SEQUENCE [LARGE SCALE GENOMIC DNA]</scope>
    <source>
        <strain evidence="34">2N</strain>
    </source>
</reference>
<dbReference type="GO" id="GO:0000785">
    <property type="term" value="C:chromatin"/>
    <property type="evidence" value="ECO:0007669"/>
    <property type="project" value="Ensembl"/>
</dbReference>
<dbReference type="GO" id="GO:0016020">
    <property type="term" value="C:membrane"/>
    <property type="evidence" value="ECO:0007669"/>
    <property type="project" value="InterPro"/>
</dbReference>
<dbReference type="STRING" id="10141.ENSCPOP00000008707"/>
<comment type="subunit">
    <text evidence="27">Component of some chromatin repressor complex. Interacts with SNAI1. Interacts with TAF10. Interacts with HSPA5. Interacts with EFEMP2.</text>
</comment>
<dbReference type="InterPro" id="IPR001190">
    <property type="entry name" value="SRCR"/>
</dbReference>
<keyword evidence="23 29" id="KW-1015">Disulfide bond</keyword>
<feature type="disulfide bond" evidence="29">
    <location>
        <begin position="467"/>
        <end position="531"/>
    </location>
</feature>
<sequence length="779" mass="87303">MERPLGSGLRGYLAVLILLPSLSLAQYDGWPYQLQYPEYFQQPAPEYQQPQVPSDVVKIQLRLAGQKRKHNEGRVEVYYNGQWGTVCDDDFSIHAAHVVCRELGYVEARSWSASSSYGKGEGPIWLDNVYCTGGEATLASCTSNGWGVTDCKHTEDVGVVCSEKRIPGFKFDNSLINQIENLNIQVEDIRIRPVLSAFRHRTPVTEGYVEVKVGKSWKQICDKHWTAKNAHVVCGMFGFPGEKAYNTKAYKILATRRKKRYWPYSMNCTGTEAHISSCNLGPQVSQDPVKNVTCENGLPVVVSCVPGQVFSSDGPSRFRKAYKPEQPLVRLRGGAQVGEGRVEVLKNGEWGTVCDDNWDLVSASVVCRELGFGTAKEAVAGSRLGQGIGPIHLNEVRCTGTEKSIIECKLNTESQGCNHEEDAGVRCNIPHMGFQKKVRLSGGRNPYEGRVEVLTERNGSLVWGTVCGQNWGIVEAMVVCRQLGLGFASNAFQETWYWHGNDGNKVVMSGVKCSGTELSLAHCRHDEDVFCPQGAVQFGAGVACSETAPDLVLNAELVRQTTYLEERPMSMLLCAREENCLSASAALVQSDEELARHYRRLLRFSSQIHNNGQSDFRPKNGRHAWIWHDCHRHYHSMEVFTYYDLLSLNGTKVAEGHKASFCLEDTECEGDIQKSYECANFGEQGITMGCWDIYRHDIDCQWIDITDVPPGEYLFQVVINPNYEVPESDFSNNIMKCRCRYDGHRIWMYNCHIGGSLSEETEQKFEQFSGLLNNQLSTQ</sequence>
<dbReference type="EC" id="1.4.3.13" evidence="30"/>
<keyword evidence="26" id="KW-0539">Nucleus</keyword>
<keyword evidence="25" id="KW-0325">Glycoprotein</keyword>
<proteinExistence type="inferred from homology"/>
<evidence type="ECO:0000256" key="7">
    <source>
        <dbReference type="ARBA" id="ARBA00022454"/>
    </source>
</evidence>
<evidence type="ECO:0000256" key="31">
    <source>
        <dbReference type="SAM" id="SignalP"/>
    </source>
</evidence>
<evidence type="ECO:0000256" key="17">
    <source>
        <dbReference type="ARBA" id="ARBA00022837"/>
    </source>
</evidence>
<evidence type="ECO:0000256" key="28">
    <source>
        <dbReference type="ARBA" id="ARBA00047861"/>
    </source>
</evidence>
<feature type="domain" description="SRCR" evidence="32">
    <location>
        <begin position="191"/>
        <end position="305"/>
    </location>
</feature>
<evidence type="ECO:0000256" key="2">
    <source>
        <dbReference type="ARBA" id="ARBA00004123"/>
    </source>
</evidence>
<dbReference type="OMA" id="MALSHCR"/>
<dbReference type="InParanoid" id="H0VF75"/>
<dbReference type="GO" id="GO:0070492">
    <property type="term" value="F:oligosaccharide binding"/>
    <property type="evidence" value="ECO:0007669"/>
    <property type="project" value="Ensembl"/>
</dbReference>
<feature type="domain" description="SRCR" evidence="32">
    <location>
        <begin position="61"/>
        <end position="162"/>
    </location>
</feature>
<keyword evidence="13 31" id="KW-0732">Signal</keyword>
<dbReference type="GO" id="GO:1902455">
    <property type="term" value="P:negative regulation of stem cell population maintenance"/>
    <property type="evidence" value="ECO:0007669"/>
    <property type="project" value="Ensembl"/>
</dbReference>
<dbReference type="PROSITE" id="PS50287">
    <property type="entry name" value="SRCR_2"/>
    <property type="match status" value="4"/>
</dbReference>
<name>H0VF75_CAVPO</name>
<dbReference type="KEGG" id="cpoc:100729973"/>
<keyword evidence="15 30" id="KW-0801">TPQ</keyword>
<keyword evidence="17" id="KW-0106">Calcium</keyword>
<evidence type="ECO:0000256" key="18">
    <source>
        <dbReference type="ARBA" id="ARBA00022853"/>
    </source>
</evidence>
<dbReference type="AlphaFoldDB" id="H0VF75"/>
<dbReference type="FunFam" id="3.10.250.10:FF:000008">
    <property type="entry name" value="Lysyl oxidase homolog 2"/>
    <property type="match status" value="1"/>
</dbReference>
<evidence type="ECO:0000256" key="13">
    <source>
        <dbReference type="ARBA" id="ARBA00022729"/>
    </source>
</evidence>
<dbReference type="FunFam" id="3.10.250.10:FF:000001">
    <property type="entry name" value="Lysyl oxidase 4 isoform X1"/>
    <property type="match status" value="2"/>
</dbReference>
<dbReference type="Pfam" id="PF01186">
    <property type="entry name" value="Lysyl_oxidase"/>
    <property type="match status" value="1"/>
</dbReference>
<dbReference type="GO" id="GO:0002040">
    <property type="term" value="P:sprouting angiogenesis"/>
    <property type="evidence" value="ECO:0007669"/>
    <property type="project" value="Ensembl"/>
</dbReference>
<comment type="caution">
    <text evidence="29">Lacks conserved residue(s) required for the propagation of feature annotation.</text>
</comment>
<dbReference type="PROSITE" id="PS00420">
    <property type="entry name" value="SRCR_1"/>
    <property type="match status" value="1"/>
</dbReference>
<dbReference type="GO" id="GO:0005604">
    <property type="term" value="C:basement membrane"/>
    <property type="evidence" value="ECO:0007669"/>
    <property type="project" value="UniProtKB-SubCell"/>
</dbReference>
<keyword evidence="10 30" id="KW-0964">Secreted</keyword>
<evidence type="ECO:0000256" key="5">
    <source>
        <dbReference type="ARBA" id="ARBA00004302"/>
    </source>
</evidence>
<feature type="disulfide bond" evidence="29">
    <location>
        <begin position="398"/>
        <end position="408"/>
    </location>
</feature>
<dbReference type="GO" id="GO:0005783">
    <property type="term" value="C:endoplasmic reticulum"/>
    <property type="evidence" value="ECO:0007669"/>
    <property type="project" value="UniProtKB-SubCell"/>
</dbReference>
<evidence type="ECO:0000256" key="23">
    <source>
        <dbReference type="ARBA" id="ARBA00023157"/>
    </source>
</evidence>
<dbReference type="GO" id="GO:0046688">
    <property type="term" value="P:response to copper ion"/>
    <property type="evidence" value="ECO:0007669"/>
    <property type="project" value="Ensembl"/>
</dbReference>
<comment type="catalytic activity">
    <reaction evidence="28 30">
        <text>L-lysyl-[protein] + O2 + H2O = (S)-2-amino-6-oxohexanoyl-[protein] + H2O2 + NH4(+)</text>
        <dbReference type="Rhea" id="RHEA:24544"/>
        <dbReference type="Rhea" id="RHEA-COMP:9752"/>
        <dbReference type="Rhea" id="RHEA-COMP:12448"/>
        <dbReference type="ChEBI" id="CHEBI:15377"/>
        <dbReference type="ChEBI" id="CHEBI:15379"/>
        <dbReference type="ChEBI" id="CHEBI:16240"/>
        <dbReference type="ChEBI" id="CHEBI:28938"/>
        <dbReference type="ChEBI" id="CHEBI:29969"/>
        <dbReference type="ChEBI" id="CHEBI:131803"/>
        <dbReference type="EC" id="1.4.3.13"/>
    </reaction>
</comment>
<evidence type="ECO:0000256" key="14">
    <source>
        <dbReference type="ARBA" id="ARBA00022737"/>
    </source>
</evidence>
<feature type="signal peptide" evidence="31">
    <location>
        <begin position="1"/>
        <end position="25"/>
    </location>
</feature>
<evidence type="ECO:0000256" key="8">
    <source>
        <dbReference type="ARBA" id="ARBA00022477"/>
    </source>
</evidence>
<evidence type="ECO:0000256" key="29">
    <source>
        <dbReference type="PROSITE-ProRule" id="PRU00196"/>
    </source>
</evidence>
<dbReference type="InterPro" id="IPR050912">
    <property type="entry name" value="LOX-like_protein"/>
</dbReference>
<dbReference type="VEuPathDB" id="HostDB:ENSCPOG00000009701"/>
<keyword evidence="20 30" id="KW-0560">Oxidoreductase</keyword>
<dbReference type="SUPFAM" id="SSF56487">
    <property type="entry name" value="SRCR-like"/>
    <property type="match status" value="4"/>
</dbReference>
<dbReference type="Proteomes" id="UP000005447">
    <property type="component" value="Unassembled WGS sequence"/>
</dbReference>
<dbReference type="HOGENOM" id="CLU_002555_3_0_1"/>
<dbReference type="GO" id="GO:0070828">
    <property type="term" value="P:heterochromatin organization"/>
    <property type="evidence" value="ECO:0007669"/>
    <property type="project" value="Ensembl"/>
</dbReference>
<feature type="disulfide bond" evidence="29">
    <location>
        <begin position="131"/>
        <end position="141"/>
    </location>
</feature>
<comment type="function">
    <text evidence="30">Mediates the post-translational oxidative deamination of lysine residues on target proteins leading to the formation of deaminated lysine (allysine).</text>
</comment>
<dbReference type="GeneID" id="100729973"/>
<evidence type="ECO:0000256" key="25">
    <source>
        <dbReference type="ARBA" id="ARBA00023180"/>
    </source>
</evidence>
<comment type="similarity">
    <text evidence="6 30">Belongs to the lysyl oxidase family.</text>
</comment>
<evidence type="ECO:0000256" key="10">
    <source>
        <dbReference type="ARBA" id="ARBA00022525"/>
    </source>
</evidence>
<dbReference type="GO" id="GO:0005509">
    <property type="term" value="F:calcium ion binding"/>
    <property type="evidence" value="ECO:0007669"/>
    <property type="project" value="Ensembl"/>
</dbReference>
<gene>
    <name evidence="33" type="primary">LOXL2</name>
</gene>
<dbReference type="PRINTS" id="PR00074">
    <property type="entry name" value="LYSYLOXIDASE"/>
</dbReference>
<comment type="subcellular location">
    <subcellularLocation>
        <location evidence="4">Chromosome</location>
    </subcellularLocation>
    <subcellularLocation>
        <location evidence="3">Endoplasmic reticulum</location>
    </subcellularLocation>
    <subcellularLocation>
        <location evidence="2">Nucleus</location>
    </subcellularLocation>
    <subcellularLocation>
        <location evidence="5">Secreted</location>
        <location evidence="5">Extracellular space</location>
        <location evidence="5">Extracellular matrix</location>
        <location evidence="5">Basement membrane</location>
    </subcellularLocation>
</comment>
<dbReference type="EMBL" id="AAKN02003262">
    <property type="status" value="NOT_ANNOTATED_CDS"/>
    <property type="molecule type" value="Genomic_DNA"/>
</dbReference>
<evidence type="ECO:0000259" key="32">
    <source>
        <dbReference type="PROSITE" id="PS50287"/>
    </source>
</evidence>
<reference evidence="33" key="2">
    <citation type="submission" date="2025-08" db="UniProtKB">
        <authorList>
            <consortium name="Ensembl"/>
        </authorList>
    </citation>
    <scope>IDENTIFICATION</scope>
    <source>
        <strain evidence="33">2N</strain>
    </source>
</reference>
<dbReference type="GO" id="GO:0043542">
    <property type="term" value="P:endothelial cell migration"/>
    <property type="evidence" value="ECO:0007669"/>
    <property type="project" value="Ensembl"/>
</dbReference>
<protein>
    <recommendedName>
        <fullName evidence="30">Lysyl oxidase homolog</fullName>
        <ecNumber evidence="30">1.4.3.13</ecNumber>
    </recommendedName>
</protein>
<evidence type="ECO:0000256" key="24">
    <source>
        <dbReference type="ARBA" id="ARBA00023163"/>
    </source>
</evidence>
<evidence type="ECO:0000256" key="11">
    <source>
        <dbReference type="ARBA" id="ARBA00022530"/>
    </source>
</evidence>
<evidence type="ECO:0000256" key="9">
    <source>
        <dbReference type="ARBA" id="ARBA00022491"/>
    </source>
</evidence>
<evidence type="ECO:0000256" key="4">
    <source>
        <dbReference type="ARBA" id="ARBA00004286"/>
    </source>
</evidence>
<dbReference type="GO" id="GO:0010718">
    <property type="term" value="P:positive regulation of epithelial to mesenchymal transition"/>
    <property type="evidence" value="ECO:0007669"/>
    <property type="project" value="Ensembl"/>
</dbReference>
<comment type="cofactor">
    <cofactor evidence="1 30">
        <name>Cu cation</name>
        <dbReference type="ChEBI" id="CHEBI:23378"/>
    </cofactor>
</comment>
<keyword evidence="9" id="KW-0678">Repressor</keyword>
<dbReference type="GO" id="GO:0001837">
    <property type="term" value="P:epithelial to mesenchymal transition"/>
    <property type="evidence" value="ECO:0007669"/>
    <property type="project" value="Ensembl"/>
</dbReference>
<keyword evidence="19" id="KW-0084">Basement membrane</keyword>
<evidence type="ECO:0000256" key="27">
    <source>
        <dbReference type="ARBA" id="ARBA00046895"/>
    </source>
</evidence>
<dbReference type="FunFam" id="3.10.250.10:FF:000014">
    <property type="entry name" value="Lysyl oxidase homolog 2"/>
    <property type="match status" value="1"/>
</dbReference>
<comment type="PTM">
    <text evidence="30">The lysine tyrosylquinone cross-link (LTQ) is generated by condensation of the epsilon-amino group of a lysine with a topaquinone produced by oxidation of tyrosine.</text>
</comment>
<feature type="domain" description="SRCR" evidence="32">
    <location>
        <begin position="438"/>
        <end position="545"/>
    </location>
</feature>
<organism evidence="33 34">
    <name type="scientific">Cavia porcellus</name>
    <name type="common">Guinea pig</name>
    <dbReference type="NCBI Taxonomy" id="10141"/>
    <lineage>
        <taxon>Eukaryota</taxon>
        <taxon>Metazoa</taxon>
        <taxon>Chordata</taxon>
        <taxon>Craniata</taxon>
        <taxon>Vertebrata</taxon>
        <taxon>Euteleostomi</taxon>
        <taxon>Mammalia</taxon>
        <taxon>Eutheria</taxon>
        <taxon>Euarchontoglires</taxon>
        <taxon>Glires</taxon>
        <taxon>Rodentia</taxon>
        <taxon>Hystricomorpha</taxon>
        <taxon>Caviidae</taxon>
        <taxon>Cavia</taxon>
    </lineage>
</organism>
<dbReference type="RefSeq" id="XP_003479712.1">
    <property type="nucleotide sequence ID" value="XM_003479664.5"/>
</dbReference>
<dbReference type="Gene3D" id="3.10.250.10">
    <property type="entry name" value="SRCR-like domain"/>
    <property type="match status" value="4"/>
</dbReference>
<dbReference type="PRINTS" id="PR00258">
    <property type="entry name" value="SPERACTRCPTR"/>
</dbReference>
<keyword evidence="18" id="KW-0156">Chromatin regulator</keyword>
<accession>H0VF75</accession>
<dbReference type="GO" id="GO:0001935">
    <property type="term" value="P:endothelial cell proliferation"/>
    <property type="evidence" value="ECO:0007669"/>
    <property type="project" value="Ensembl"/>
</dbReference>
<feature type="disulfide bond" evidence="29">
    <location>
        <begin position="87"/>
        <end position="151"/>
    </location>
</feature>
<feature type="domain" description="SRCR" evidence="32">
    <location>
        <begin position="329"/>
        <end position="428"/>
    </location>
</feature>
<dbReference type="GO" id="GO:0030199">
    <property type="term" value="P:collagen fibril organization"/>
    <property type="evidence" value="ECO:0007669"/>
    <property type="project" value="Ensembl"/>
</dbReference>
<dbReference type="Pfam" id="PF00530">
    <property type="entry name" value="SRCR"/>
    <property type="match status" value="4"/>
</dbReference>
<keyword evidence="14" id="KW-0677">Repeat</keyword>
<dbReference type="GO" id="GO:0005654">
    <property type="term" value="C:nucleoplasm"/>
    <property type="evidence" value="ECO:0007669"/>
    <property type="project" value="Ensembl"/>
</dbReference>
<evidence type="ECO:0000256" key="30">
    <source>
        <dbReference type="RuleBase" id="RU367046"/>
    </source>
</evidence>
<evidence type="ECO:0000256" key="21">
    <source>
        <dbReference type="ARBA" id="ARBA00023008"/>
    </source>
</evidence>
<keyword evidence="7" id="KW-0158">Chromosome</keyword>
<dbReference type="GO" id="GO:0001666">
    <property type="term" value="P:response to hypoxia"/>
    <property type="evidence" value="ECO:0007669"/>
    <property type="project" value="Ensembl"/>
</dbReference>
<keyword evidence="21 30" id="KW-0186">Copper</keyword>
<dbReference type="GO" id="GO:0005507">
    <property type="term" value="F:copper ion binding"/>
    <property type="evidence" value="ECO:0007669"/>
    <property type="project" value="UniProtKB-UniRule"/>
</dbReference>
<dbReference type="CTD" id="4017"/>
<evidence type="ECO:0000256" key="1">
    <source>
        <dbReference type="ARBA" id="ARBA00001935"/>
    </source>
</evidence>
<evidence type="ECO:0000256" key="6">
    <source>
        <dbReference type="ARBA" id="ARBA00007492"/>
    </source>
</evidence>
<keyword evidence="24" id="KW-0804">Transcription</keyword>
<evidence type="ECO:0000256" key="16">
    <source>
        <dbReference type="ARBA" id="ARBA00022824"/>
    </source>
</evidence>
<dbReference type="Ensembl" id="ENSCPOT00000009788.3">
    <property type="protein sequence ID" value="ENSCPOP00000008707.2"/>
    <property type="gene ID" value="ENSCPOG00000009701.4"/>
</dbReference>
<dbReference type="InterPro" id="IPR019828">
    <property type="entry name" value="Lysyl_oxidase_CS"/>
</dbReference>
<evidence type="ECO:0000256" key="12">
    <source>
        <dbReference type="ARBA" id="ARBA00022723"/>
    </source>
</evidence>
<dbReference type="GO" id="GO:0000122">
    <property type="term" value="P:negative regulation of transcription by RNA polymerase II"/>
    <property type="evidence" value="ECO:0007669"/>
    <property type="project" value="Ensembl"/>
</dbReference>
<dbReference type="Bgee" id="ENSCPOG00000009701">
    <property type="expression patterns" value="Expressed in uterine cervix and 11 other cell types or tissues"/>
</dbReference>
<dbReference type="PANTHER" id="PTHR45817:SF1">
    <property type="entry name" value="LYSYL OXIDASE HOMOLOG 2"/>
    <property type="match status" value="1"/>
</dbReference>
<dbReference type="PANTHER" id="PTHR45817">
    <property type="entry name" value="LYSYL OXIDASE-LIKE-RELATED"/>
    <property type="match status" value="1"/>
</dbReference>
<feature type="chain" id="PRO_5003542003" description="Lysyl oxidase homolog" evidence="31">
    <location>
        <begin position="26"/>
        <end position="779"/>
    </location>
</feature>
<keyword evidence="8 30" id="KW-0886">LTQ</keyword>
<evidence type="ECO:0000256" key="22">
    <source>
        <dbReference type="ARBA" id="ARBA00023015"/>
    </source>
</evidence>
<feature type="disulfide bond" evidence="29">
    <location>
        <begin position="100"/>
        <end position="161"/>
    </location>
</feature>
<dbReference type="PROSITE" id="PS00926">
    <property type="entry name" value="LYSYL_OXIDASE"/>
    <property type="match status" value="1"/>
</dbReference>
<keyword evidence="22" id="KW-0805">Transcription regulation</keyword>
<evidence type="ECO:0000256" key="26">
    <source>
        <dbReference type="ARBA" id="ARBA00023242"/>
    </source>
</evidence>
<evidence type="ECO:0000313" key="33">
    <source>
        <dbReference type="Ensembl" id="ENSCPOP00000008707.2"/>
    </source>
</evidence>
<evidence type="ECO:0000256" key="19">
    <source>
        <dbReference type="ARBA" id="ARBA00022869"/>
    </source>
</evidence>
<dbReference type="eggNOG" id="ENOG502QSX8">
    <property type="taxonomic scope" value="Eukaryota"/>
</dbReference>
<feature type="disulfide bond" evidence="29">
    <location>
        <begin position="513"/>
        <end position="523"/>
    </location>
</feature>
<dbReference type="GO" id="GO:0032332">
    <property type="term" value="P:positive regulation of chondrocyte differentiation"/>
    <property type="evidence" value="ECO:0007669"/>
    <property type="project" value="Ensembl"/>
</dbReference>
<keyword evidence="12 30" id="KW-0479">Metal-binding</keyword>
<dbReference type="GO" id="GO:0005615">
    <property type="term" value="C:extracellular space"/>
    <property type="evidence" value="ECO:0007669"/>
    <property type="project" value="UniProtKB-UniRule"/>
</dbReference>
<dbReference type="GeneTree" id="ENSGT00940000155874"/>
<dbReference type="InterPro" id="IPR036772">
    <property type="entry name" value="SRCR-like_dom_sf"/>
</dbReference>
<dbReference type="FunCoup" id="H0VF75">
    <property type="interactions" value="108"/>
</dbReference>
<reference evidence="33" key="3">
    <citation type="submission" date="2025-09" db="UniProtKB">
        <authorList>
            <consortium name="Ensembl"/>
        </authorList>
    </citation>
    <scope>IDENTIFICATION</scope>
    <source>
        <strain evidence="33">2N</strain>
    </source>
</reference>
<evidence type="ECO:0000256" key="20">
    <source>
        <dbReference type="ARBA" id="ARBA00023002"/>
    </source>
</evidence>
<keyword evidence="11" id="KW-0272">Extracellular matrix</keyword>
<keyword evidence="34" id="KW-1185">Reference proteome</keyword>
<evidence type="ECO:0000313" key="34">
    <source>
        <dbReference type="Proteomes" id="UP000005447"/>
    </source>
</evidence>
<keyword evidence="16" id="KW-0256">Endoplasmic reticulum</keyword>
<evidence type="ECO:0000256" key="3">
    <source>
        <dbReference type="ARBA" id="ARBA00004240"/>
    </source>
</evidence>
<dbReference type="InterPro" id="IPR001695">
    <property type="entry name" value="Lysyl_oxidase"/>
</dbReference>
<evidence type="ECO:0000256" key="15">
    <source>
        <dbReference type="ARBA" id="ARBA00022772"/>
    </source>
</evidence>